<evidence type="ECO:0000256" key="1">
    <source>
        <dbReference type="SAM" id="SignalP"/>
    </source>
</evidence>
<name>A0A512B4I6_9BACT</name>
<gene>
    <name evidence="3" type="ORF">AAE02nite_45580</name>
</gene>
<protein>
    <recommendedName>
        <fullName evidence="2">DUF5683 domain-containing protein</fullName>
    </recommendedName>
</protein>
<dbReference type="Proteomes" id="UP000321532">
    <property type="component" value="Unassembled WGS sequence"/>
</dbReference>
<feature type="chain" id="PRO_5021885613" description="DUF5683 domain-containing protein" evidence="1">
    <location>
        <begin position="26"/>
        <end position="209"/>
    </location>
</feature>
<dbReference type="RefSeq" id="WP_146903927.1">
    <property type="nucleotide sequence ID" value="NZ_BJYS01000046.1"/>
</dbReference>
<organism evidence="3 4">
    <name type="scientific">Adhaeribacter aerolatus</name>
    <dbReference type="NCBI Taxonomy" id="670289"/>
    <lineage>
        <taxon>Bacteria</taxon>
        <taxon>Pseudomonadati</taxon>
        <taxon>Bacteroidota</taxon>
        <taxon>Cytophagia</taxon>
        <taxon>Cytophagales</taxon>
        <taxon>Hymenobacteraceae</taxon>
        <taxon>Adhaeribacter</taxon>
    </lineage>
</organism>
<keyword evidence="4" id="KW-1185">Reference proteome</keyword>
<proteinExistence type="predicted"/>
<dbReference type="EMBL" id="BJYS01000046">
    <property type="protein sequence ID" value="GEO06894.1"/>
    <property type="molecule type" value="Genomic_DNA"/>
</dbReference>
<feature type="domain" description="DUF5683" evidence="2">
    <location>
        <begin position="59"/>
        <end position="206"/>
    </location>
</feature>
<dbReference type="OrthoDB" id="9813910at2"/>
<dbReference type="AlphaFoldDB" id="A0A512B4I6"/>
<evidence type="ECO:0000259" key="2">
    <source>
        <dbReference type="Pfam" id="PF18935"/>
    </source>
</evidence>
<comment type="caution">
    <text evidence="3">The sequence shown here is derived from an EMBL/GenBank/DDBJ whole genome shotgun (WGS) entry which is preliminary data.</text>
</comment>
<keyword evidence="1" id="KW-0732">Signal</keyword>
<evidence type="ECO:0000313" key="4">
    <source>
        <dbReference type="Proteomes" id="UP000321532"/>
    </source>
</evidence>
<reference evidence="3 4" key="1">
    <citation type="submission" date="2019-07" db="EMBL/GenBank/DDBJ databases">
        <title>Whole genome shotgun sequence of Adhaeribacter aerolatus NBRC 106133.</title>
        <authorList>
            <person name="Hosoyama A."/>
            <person name="Uohara A."/>
            <person name="Ohji S."/>
            <person name="Ichikawa N."/>
        </authorList>
    </citation>
    <scope>NUCLEOTIDE SEQUENCE [LARGE SCALE GENOMIC DNA]</scope>
    <source>
        <strain evidence="3 4">NBRC 106133</strain>
    </source>
</reference>
<dbReference type="Pfam" id="PF18935">
    <property type="entry name" value="DUF5683"/>
    <property type="match status" value="1"/>
</dbReference>
<evidence type="ECO:0000313" key="3">
    <source>
        <dbReference type="EMBL" id="GEO06894.1"/>
    </source>
</evidence>
<sequence length="209" mass="24082">MKIIHQRLFGLLLFLSSIFCIQANGQVITEGKDSVVVRTPDSTKTQTPKVPFYQFSKWSQPGKAAFLSAVIPGLGQAYNKSYWKIPIIYAGGAALGYFLHYNHKQYLSFRTAYRIRTDGNDSTLDEYVDKYREAATLSRGRDQYRRWRDYTFLYSLLFYGINVSEAYVYAHLKDFDISDELTLRVQPDMLPTLNNKVVPAFTLSLNLKK</sequence>
<feature type="signal peptide" evidence="1">
    <location>
        <begin position="1"/>
        <end position="25"/>
    </location>
</feature>
<accession>A0A512B4I6</accession>
<dbReference type="InterPro" id="IPR043738">
    <property type="entry name" value="DUF5683"/>
</dbReference>